<dbReference type="AlphaFoldDB" id="A0A2Z7CM93"/>
<keyword evidence="2" id="KW-1185">Reference proteome</keyword>
<sequence>MLAGNTTREVESDTVAEKELKTVKRNFGGLNEGIWPKSSLGRQTSCARWTFPEGVALVSCENMQVGSDVQKDGSVGEKIKFTAGLVYHLDDSWISNGDVQS</sequence>
<accession>A0A2Z7CM93</accession>
<gene>
    <name evidence="1" type="ORF">F511_44811</name>
</gene>
<protein>
    <submittedName>
        <fullName evidence="1">Uncharacterized protein</fullName>
    </submittedName>
</protein>
<proteinExistence type="predicted"/>
<evidence type="ECO:0000313" key="1">
    <source>
        <dbReference type="EMBL" id="KZV48221.1"/>
    </source>
</evidence>
<name>A0A2Z7CM93_9LAMI</name>
<dbReference type="EMBL" id="KQ994388">
    <property type="protein sequence ID" value="KZV48221.1"/>
    <property type="molecule type" value="Genomic_DNA"/>
</dbReference>
<dbReference type="Proteomes" id="UP000250235">
    <property type="component" value="Unassembled WGS sequence"/>
</dbReference>
<reference evidence="1 2" key="1">
    <citation type="journal article" date="2015" name="Proc. Natl. Acad. Sci. U.S.A.">
        <title>The resurrection genome of Boea hygrometrica: A blueprint for survival of dehydration.</title>
        <authorList>
            <person name="Xiao L."/>
            <person name="Yang G."/>
            <person name="Zhang L."/>
            <person name="Yang X."/>
            <person name="Zhao S."/>
            <person name="Ji Z."/>
            <person name="Zhou Q."/>
            <person name="Hu M."/>
            <person name="Wang Y."/>
            <person name="Chen M."/>
            <person name="Xu Y."/>
            <person name="Jin H."/>
            <person name="Xiao X."/>
            <person name="Hu G."/>
            <person name="Bao F."/>
            <person name="Hu Y."/>
            <person name="Wan P."/>
            <person name="Li L."/>
            <person name="Deng X."/>
            <person name="Kuang T."/>
            <person name="Xiang C."/>
            <person name="Zhu J.K."/>
            <person name="Oliver M.J."/>
            <person name="He Y."/>
        </authorList>
    </citation>
    <scope>NUCLEOTIDE SEQUENCE [LARGE SCALE GENOMIC DNA]</scope>
    <source>
        <strain evidence="2">cv. XS01</strain>
    </source>
</reference>
<organism evidence="1 2">
    <name type="scientific">Dorcoceras hygrometricum</name>
    <dbReference type="NCBI Taxonomy" id="472368"/>
    <lineage>
        <taxon>Eukaryota</taxon>
        <taxon>Viridiplantae</taxon>
        <taxon>Streptophyta</taxon>
        <taxon>Embryophyta</taxon>
        <taxon>Tracheophyta</taxon>
        <taxon>Spermatophyta</taxon>
        <taxon>Magnoliopsida</taxon>
        <taxon>eudicotyledons</taxon>
        <taxon>Gunneridae</taxon>
        <taxon>Pentapetalae</taxon>
        <taxon>asterids</taxon>
        <taxon>lamiids</taxon>
        <taxon>Lamiales</taxon>
        <taxon>Gesneriaceae</taxon>
        <taxon>Didymocarpoideae</taxon>
        <taxon>Trichosporeae</taxon>
        <taxon>Loxocarpinae</taxon>
        <taxon>Dorcoceras</taxon>
    </lineage>
</organism>
<evidence type="ECO:0000313" key="2">
    <source>
        <dbReference type="Proteomes" id="UP000250235"/>
    </source>
</evidence>